<keyword evidence="3" id="KW-1185">Reference proteome</keyword>
<evidence type="ECO:0000313" key="2">
    <source>
        <dbReference type="EMBL" id="EDW63335.1"/>
    </source>
</evidence>
<evidence type="ECO:0000256" key="1">
    <source>
        <dbReference type="SAM" id="SignalP"/>
    </source>
</evidence>
<feature type="chain" id="PRO_5002816698" description="Protein TsetseEP domain-containing protein" evidence="1">
    <location>
        <begin position="17"/>
        <end position="188"/>
    </location>
</feature>
<gene>
    <name evidence="2" type="primary">Dvir\GJ14656</name>
    <name evidence="2" type="ORF">Dvir_GJ14656</name>
</gene>
<keyword evidence="1" id="KW-0732">Signal</keyword>
<feature type="signal peptide" evidence="1">
    <location>
        <begin position="1"/>
        <end position="16"/>
    </location>
</feature>
<dbReference type="OrthoDB" id="7848735at2759"/>
<dbReference type="EMBL" id="CH940649">
    <property type="protein sequence ID" value="EDW63335.1"/>
    <property type="molecule type" value="Genomic_DNA"/>
</dbReference>
<evidence type="ECO:0008006" key="4">
    <source>
        <dbReference type="Google" id="ProtNLM"/>
    </source>
</evidence>
<reference evidence="2 3" key="1">
    <citation type="journal article" date="2007" name="Nature">
        <title>Evolution of genes and genomes on the Drosophila phylogeny.</title>
        <authorList>
            <consortium name="Drosophila 12 Genomes Consortium"/>
            <person name="Clark A.G."/>
            <person name="Eisen M.B."/>
            <person name="Smith D.R."/>
            <person name="Bergman C.M."/>
            <person name="Oliver B."/>
            <person name="Markow T.A."/>
            <person name="Kaufman T.C."/>
            <person name="Kellis M."/>
            <person name="Gelbart W."/>
            <person name="Iyer V.N."/>
            <person name="Pollard D.A."/>
            <person name="Sackton T.B."/>
            <person name="Larracuente A.M."/>
            <person name="Singh N.D."/>
            <person name="Abad J.P."/>
            <person name="Abt D.N."/>
            <person name="Adryan B."/>
            <person name="Aguade M."/>
            <person name="Akashi H."/>
            <person name="Anderson W.W."/>
            <person name="Aquadro C.F."/>
            <person name="Ardell D.H."/>
            <person name="Arguello R."/>
            <person name="Artieri C.G."/>
            <person name="Barbash D.A."/>
            <person name="Barker D."/>
            <person name="Barsanti P."/>
            <person name="Batterham P."/>
            <person name="Batzoglou S."/>
            <person name="Begun D."/>
            <person name="Bhutkar A."/>
            <person name="Blanco E."/>
            <person name="Bosak S.A."/>
            <person name="Bradley R.K."/>
            <person name="Brand A.D."/>
            <person name="Brent M.R."/>
            <person name="Brooks A.N."/>
            <person name="Brown R.H."/>
            <person name="Butlin R.K."/>
            <person name="Caggese C."/>
            <person name="Calvi B.R."/>
            <person name="Bernardo de Carvalho A."/>
            <person name="Caspi A."/>
            <person name="Castrezana S."/>
            <person name="Celniker S.E."/>
            <person name="Chang J.L."/>
            <person name="Chapple C."/>
            <person name="Chatterji S."/>
            <person name="Chinwalla A."/>
            <person name="Civetta A."/>
            <person name="Clifton S.W."/>
            <person name="Comeron J.M."/>
            <person name="Costello J.C."/>
            <person name="Coyne J.A."/>
            <person name="Daub J."/>
            <person name="David R.G."/>
            <person name="Delcher A.L."/>
            <person name="Delehaunty K."/>
            <person name="Do C.B."/>
            <person name="Ebling H."/>
            <person name="Edwards K."/>
            <person name="Eickbush T."/>
            <person name="Evans J.D."/>
            <person name="Filipski A."/>
            <person name="Findeiss S."/>
            <person name="Freyhult E."/>
            <person name="Fulton L."/>
            <person name="Fulton R."/>
            <person name="Garcia A.C."/>
            <person name="Gardiner A."/>
            <person name="Garfield D.A."/>
            <person name="Garvin B.E."/>
            <person name="Gibson G."/>
            <person name="Gilbert D."/>
            <person name="Gnerre S."/>
            <person name="Godfrey J."/>
            <person name="Good R."/>
            <person name="Gotea V."/>
            <person name="Gravely B."/>
            <person name="Greenberg A.J."/>
            <person name="Griffiths-Jones S."/>
            <person name="Gross S."/>
            <person name="Guigo R."/>
            <person name="Gustafson E.A."/>
            <person name="Haerty W."/>
            <person name="Hahn M.W."/>
            <person name="Halligan D.L."/>
            <person name="Halpern A.L."/>
            <person name="Halter G.M."/>
            <person name="Han M.V."/>
            <person name="Heger A."/>
            <person name="Hillier L."/>
            <person name="Hinrichs A.S."/>
            <person name="Holmes I."/>
            <person name="Hoskins R.A."/>
            <person name="Hubisz M.J."/>
            <person name="Hultmark D."/>
            <person name="Huntley M.A."/>
            <person name="Jaffe D.B."/>
            <person name="Jagadeeshan S."/>
            <person name="Jeck W.R."/>
            <person name="Johnson J."/>
            <person name="Jones C.D."/>
            <person name="Jordan W.C."/>
            <person name="Karpen G.H."/>
            <person name="Kataoka E."/>
            <person name="Keightley P.D."/>
            <person name="Kheradpour P."/>
            <person name="Kirkness E.F."/>
            <person name="Koerich L.B."/>
            <person name="Kristiansen K."/>
            <person name="Kudrna D."/>
            <person name="Kulathinal R.J."/>
            <person name="Kumar S."/>
            <person name="Kwok R."/>
            <person name="Lander E."/>
            <person name="Langley C.H."/>
            <person name="Lapoint R."/>
            <person name="Lazzaro B.P."/>
            <person name="Lee S.J."/>
            <person name="Levesque L."/>
            <person name="Li R."/>
            <person name="Lin C.F."/>
            <person name="Lin M.F."/>
            <person name="Lindblad-Toh K."/>
            <person name="Llopart A."/>
            <person name="Long M."/>
            <person name="Low L."/>
            <person name="Lozovsky E."/>
            <person name="Lu J."/>
            <person name="Luo M."/>
            <person name="Machado C.A."/>
            <person name="Makalowski W."/>
            <person name="Marzo M."/>
            <person name="Matsuda M."/>
            <person name="Matzkin L."/>
            <person name="McAllister B."/>
            <person name="McBride C.S."/>
            <person name="McKernan B."/>
            <person name="McKernan K."/>
            <person name="Mendez-Lago M."/>
            <person name="Minx P."/>
            <person name="Mollenhauer M.U."/>
            <person name="Montooth K."/>
            <person name="Mount S.M."/>
            <person name="Mu X."/>
            <person name="Myers E."/>
            <person name="Negre B."/>
            <person name="Newfeld S."/>
            <person name="Nielsen R."/>
            <person name="Noor M.A."/>
            <person name="O'Grady P."/>
            <person name="Pachter L."/>
            <person name="Papaceit M."/>
            <person name="Parisi M.J."/>
            <person name="Parisi M."/>
            <person name="Parts L."/>
            <person name="Pedersen J.S."/>
            <person name="Pesole G."/>
            <person name="Phillippy A.M."/>
            <person name="Ponting C.P."/>
            <person name="Pop M."/>
            <person name="Porcelli D."/>
            <person name="Powell J.R."/>
            <person name="Prohaska S."/>
            <person name="Pruitt K."/>
            <person name="Puig M."/>
            <person name="Quesneville H."/>
            <person name="Ram K.R."/>
            <person name="Rand D."/>
            <person name="Rasmussen M.D."/>
            <person name="Reed L.K."/>
            <person name="Reenan R."/>
            <person name="Reily A."/>
            <person name="Remington K.A."/>
            <person name="Rieger T.T."/>
            <person name="Ritchie M.G."/>
            <person name="Robin C."/>
            <person name="Rogers Y.H."/>
            <person name="Rohde C."/>
            <person name="Rozas J."/>
            <person name="Rubenfield M.J."/>
            <person name="Ruiz A."/>
            <person name="Russo S."/>
            <person name="Salzberg S.L."/>
            <person name="Sanchez-Gracia A."/>
            <person name="Saranga D.J."/>
            <person name="Sato H."/>
            <person name="Schaeffer S.W."/>
            <person name="Schatz M.C."/>
            <person name="Schlenke T."/>
            <person name="Schwartz R."/>
            <person name="Segarra C."/>
            <person name="Singh R.S."/>
            <person name="Sirot L."/>
            <person name="Sirota M."/>
            <person name="Sisneros N.B."/>
            <person name="Smith C.D."/>
            <person name="Smith T.F."/>
            <person name="Spieth J."/>
            <person name="Stage D.E."/>
            <person name="Stark A."/>
            <person name="Stephan W."/>
            <person name="Strausberg R.L."/>
            <person name="Strempel S."/>
            <person name="Sturgill D."/>
            <person name="Sutton G."/>
            <person name="Sutton G.G."/>
            <person name="Tao W."/>
            <person name="Teichmann S."/>
            <person name="Tobari Y.N."/>
            <person name="Tomimura Y."/>
            <person name="Tsolas J.M."/>
            <person name="Valente V.L."/>
            <person name="Venter E."/>
            <person name="Venter J.C."/>
            <person name="Vicario S."/>
            <person name="Vieira F.G."/>
            <person name="Vilella A.J."/>
            <person name="Villasante A."/>
            <person name="Walenz B."/>
            <person name="Wang J."/>
            <person name="Wasserman M."/>
            <person name="Watts T."/>
            <person name="Wilson D."/>
            <person name="Wilson R.K."/>
            <person name="Wing R.A."/>
            <person name="Wolfner M.F."/>
            <person name="Wong A."/>
            <person name="Wong G.K."/>
            <person name="Wu C.I."/>
            <person name="Wu G."/>
            <person name="Yamamoto D."/>
            <person name="Yang H.P."/>
            <person name="Yang S.P."/>
            <person name="Yorke J.A."/>
            <person name="Yoshida K."/>
            <person name="Zdobnov E."/>
            <person name="Zhang P."/>
            <person name="Zhang Y."/>
            <person name="Zimin A.V."/>
            <person name="Baldwin J."/>
            <person name="Abdouelleil A."/>
            <person name="Abdulkadir J."/>
            <person name="Abebe A."/>
            <person name="Abera B."/>
            <person name="Abreu J."/>
            <person name="Acer S.C."/>
            <person name="Aftuck L."/>
            <person name="Alexander A."/>
            <person name="An P."/>
            <person name="Anderson E."/>
            <person name="Anderson S."/>
            <person name="Arachi H."/>
            <person name="Azer M."/>
            <person name="Bachantsang P."/>
            <person name="Barry A."/>
            <person name="Bayul T."/>
            <person name="Berlin A."/>
            <person name="Bessette D."/>
            <person name="Bloom T."/>
            <person name="Blye J."/>
            <person name="Boguslavskiy L."/>
            <person name="Bonnet C."/>
            <person name="Boukhgalter B."/>
            <person name="Bourzgui I."/>
            <person name="Brown A."/>
            <person name="Cahill P."/>
            <person name="Channer S."/>
            <person name="Cheshatsang Y."/>
            <person name="Chuda L."/>
            <person name="Citroen M."/>
            <person name="Collymore A."/>
            <person name="Cooke P."/>
            <person name="Costello M."/>
            <person name="D'Aco K."/>
            <person name="Daza R."/>
            <person name="De Haan G."/>
            <person name="DeGray S."/>
            <person name="DeMaso C."/>
            <person name="Dhargay N."/>
            <person name="Dooley K."/>
            <person name="Dooley E."/>
            <person name="Doricent M."/>
            <person name="Dorje P."/>
            <person name="Dorjee K."/>
            <person name="Dupes A."/>
            <person name="Elong R."/>
            <person name="Falk J."/>
            <person name="Farina A."/>
            <person name="Faro S."/>
            <person name="Ferguson D."/>
            <person name="Fisher S."/>
            <person name="Foley C.D."/>
            <person name="Franke A."/>
            <person name="Friedrich D."/>
            <person name="Gadbois L."/>
            <person name="Gearin G."/>
            <person name="Gearin C.R."/>
            <person name="Giannoukos G."/>
            <person name="Goode T."/>
            <person name="Graham J."/>
            <person name="Grandbois E."/>
            <person name="Grewal S."/>
            <person name="Gyaltsen K."/>
            <person name="Hafez N."/>
            <person name="Hagos B."/>
            <person name="Hall J."/>
            <person name="Henson C."/>
            <person name="Hollinger A."/>
            <person name="Honan T."/>
            <person name="Huard M.D."/>
            <person name="Hughes L."/>
            <person name="Hurhula B."/>
            <person name="Husby M.E."/>
            <person name="Kamat A."/>
            <person name="Kanga B."/>
            <person name="Kashin S."/>
            <person name="Khazanovich D."/>
            <person name="Kisner P."/>
            <person name="Lance K."/>
            <person name="Lara M."/>
            <person name="Lee W."/>
            <person name="Lennon N."/>
            <person name="Letendre F."/>
            <person name="LeVine R."/>
            <person name="Lipovsky A."/>
            <person name="Liu X."/>
            <person name="Liu J."/>
            <person name="Liu S."/>
            <person name="Lokyitsang T."/>
            <person name="Lokyitsang Y."/>
            <person name="Lubonja R."/>
            <person name="Lui A."/>
            <person name="MacDonald P."/>
            <person name="Magnisalis V."/>
            <person name="Maru K."/>
            <person name="Matthews C."/>
            <person name="McCusker W."/>
            <person name="McDonough S."/>
            <person name="Mehta T."/>
            <person name="Meldrim J."/>
            <person name="Meneus L."/>
            <person name="Mihai O."/>
            <person name="Mihalev A."/>
            <person name="Mihova T."/>
            <person name="Mittelman R."/>
            <person name="Mlenga V."/>
            <person name="Montmayeur A."/>
            <person name="Mulrain L."/>
            <person name="Navidi A."/>
            <person name="Naylor J."/>
            <person name="Negash T."/>
            <person name="Nguyen T."/>
            <person name="Nguyen N."/>
            <person name="Nicol R."/>
            <person name="Norbu C."/>
            <person name="Norbu N."/>
            <person name="Novod N."/>
            <person name="O'Neill B."/>
            <person name="Osman S."/>
            <person name="Markiewicz E."/>
            <person name="Oyono O.L."/>
            <person name="Patti C."/>
            <person name="Phunkhang P."/>
            <person name="Pierre F."/>
            <person name="Priest M."/>
            <person name="Raghuraman S."/>
            <person name="Rege F."/>
            <person name="Reyes R."/>
            <person name="Rise C."/>
            <person name="Rogov P."/>
            <person name="Ross K."/>
            <person name="Ryan E."/>
            <person name="Settipalli S."/>
            <person name="Shea T."/>
            <person name="Sherpa N."/>
            <person name="Shi L."/>
            <person name="Shih D."/>
            <person name="Sparrow T."/>
            <person name="Spaulding J."/>
            <person name="Stalker J."/>
            <person name="Stange-Thomann N."/>
            <person name="Stavropoulos S."/>
            <person name="Stone C."/>
            <person name="Strader C."/>
            <person name="Tesfaye S."/>
            <person name="Thomson T."/>
            <person name="Thoulutsang Y."/>
            <person name="Thoulutsang D."/>
            <person name="Topham K."/>
            <person name="Topping I."/>
            <person name="Tsamla T."/>
            <person name="Vassiliev H."/>
            <person name="Vo A."/>
            <person name="Wangchuk T."/>
            <person name="Wangdi T."/>
            <person name="Weiand M."/>
            <person name="Wilkinson J."/>
            <person name="Wilson A."/>
            <person name="Yadav S."/>
            <person name="Young G."/>
            <person name="Yu Q."/>
            <person name="Zembek L."/>
            <person name="Zhong D."/>
            <person name="Zimmer A."/>
            <person name="Zwirko Z."/>
            <person name="Jaffe D.B."/>
            <person name="Alvarez P."/>
            <person name="Brockman W."/>
            <person name="Butler J."/>
            <person name="Chin C."/>
            <person name="Gnerre S."/>
            <person name="Grabherr M."/>
            <person name="Kleber M."/>
            <person name="Mauceli E."/>
            <person name="MacCallum I."/>
        </authorList>
    </citation>
    <scope>NUCLEOTIDE SEQUENCE [LARGE SCALE GENOMIC DNA]</scope>
    <source>
        <strain evidence="3">Tucson 15010-1051.87</strain>
    </source>
</reference>
<dbReference type="AlphaFoldDB" id="B4LVF6"/>
<name>B4LVF6_DROVI</name>
<evidence type="ECO:0000313" key="3">
    <source>
        <dbReference type="Proteomes" id="UP000008792"/>
    </source>
</evidence>
<dbReference type="STRING" id="7244.B4LVF6"/>
<sequence>MWRLVLLLSILQSAYTNPITPCEKLHTVMVLEITAFTKKALNEGVELLQRVIDNAELLELSDIDRIMLEQFAEFIESRRHAVDSEELSDLLEELVELLDLEDVSQELDECENPVAKLLRQYGFDTFEKNLEKQLRTFIERTEYHVEAYLKRQYAKDSEMPTWFTEFQKENDIERKYLMFLEVLENIDC</sequence>
<dbReference type="FunCoup" id="B4LVF6">
    <property type="interactions" value="15"/>
</dbReference>
<accession>B4LVF6</accession>
<dbReference type="HOGENOM" id="CLU_1442522_0_0_1"/>
<dbReference type="KEGG" id="dvi:6628295"/>
<proteinExistence type="predicted"/>
<dbReference type="OMA" id="KYMSTWS"/>
<dbReference type="Proteomes" id="UP000008792">
    <property type="component" value="Unassembled WGS sequence"/>
</dbReference>
<organism evidence="2 3">
    <name type="scientific">Drosophila virilis</name>
    <name type="common">Fruit fly</name>
    <dbReference type="NCBI Taxonomy" id="7244"/>
    <lineage>
        <taxon>Eukaryota</taxon>
        <taxon>Metazoa</taxon>
        <taxon>Ecdysozoa</taxon>
        <taxon>Arthropoda</taxon>
        <taxon>Hexapoda</taxon>
        <taxon>Insecta</taxon>
        <taxon>Pterygota</taxon>
        <taxon>Neoptera</taxon>
        <taxon>Endopterygota</taxon>
        <taxon>Diptera</taxon>
        <taxon>Brachycera</taxon>
        <taxon>Muscomorpha</taxon>
        <taxon>Ephydroidea</taxon>
        <taxon>Drosophilidae</taxon>
        <taxon>Drosophila</taxon>
    </lineage>
</organism>
<dbReference type="InParanoid" id="B4LVF6"/>
<protein>
    <recommendedName>
        <fullName evidence="4">Protein TsetseEP domain-containing protein</fullName>
    </recommendedName>
</protein>
<dbReference type="PhylomeDB" id="B4LVF6"/>